<evidence type="ECO:0000256" key="5">
    <source>
        <dbReference type="PROSITE-ProRule" id="PRU00649"/>
    </source>
</evidence>
<dbReference type="Pfam" id="PF06881">
    <property type="entry name" value="Elongin_A"/>
    <property type="match status" value="1"/>
</dbReference>
<sequence length="1502" mass="168401">MANSSDVVKKVMRFKLQLSDTAESATVLKILQKLKDLDITLDILAETGIGKTVNSLRRHEQAGELAKSLVRGWKRLVPKESTSHTEDGNVSESLTFKEKLDDQNCQNHGSLTVEDLNNNCLTSYDEAPFKTGNRKAVLQKQCEEQNENQEKSQQENQNISQYDVLKKNIEIHQDKKDNSVSHEKKTDQSNRKSGDGDALLGNENPEDNSSSGKLGSEKDTNKKSKPSKEGKKSFSLESSEKYSKTLDDRSSGTLNSSEAQNRKRKKTGKEKHAALKESENEEHPKHKAKIKPKDRKSNRHLEEPSMSFESCLNYDVNVFKKKERSGVKNPPKKIKTTVKDPGMKHVKSPTMSINVTSPKQQFKESVMSLMNIPLPAVMPEFEQPSSFEYFERRVEKETDFCDVSEESAGFTGQRLNKKMQVYSGAKTIFLPTMMSLHQQCIRTLQNNINLLYETGGVPFEILEPVLERCTPEQLLRIEEYNPVYIGVTDHLWGKHCQRDFKDSKLQEYESWKEMYVRLSEERERKLQRLTKSIVSAHSNKPKGRQVKMAFIHTVAKPPRDVRIQQEIHGTAAQQPQLRCRVPKHLETALHCMAAVSPLCPIMAAPCGTGLSRGGTGGRKEEQPGDDDFDFLHARLRSCSSVDPVHDSSRRRRSSSSSSSSSNLLHPPPLLCPLFVYRTGVRDLSPPPPVMFHCIPLWRCNRHVEMIDKRHCSLLYVPDEIYRYGRSLEELLLDANQLRDLPKPFFQLVKLRKLGLSDNEIQRLPPEIANFMQLVELDVSRNDIMEIPESISYCKALQVADFSGNPLTRLPESFPELRNLTCLSINDISLQVLPDNIGKSLSMLHRLEELDLGNNELYSLEMGSMKNLLCLDVSENKMERLPEELGGLVSLTDLLVSQNIIDALPETIGKLRKLSILKADQNRLTYLPESIGNCESITELVLTENQIQSLPRSIGKLKRLSNFNCDRNQLASLPKEDTCALTDTQPNHVVSSVIQIGGCTGLNVFCVRENRLSKIPSELSQATELHVLDVSGNRLIHLPMSLTTLRLKALWLSENQSQPLLTFQTDEDPDSGVKVLTCVLLPQQPFELDNKGSDNLARCGAMESLVNDMADDTWDNKAVNRISAIHFLDDDDEEDDDKGTLLRRATPHPGELKTMKKAAENLRNDLNAAKGLDSNKNEECRNPHTNPSLRTSSQNWAIPDFSWVANKCQQAASQLFPASDSMRGRCFSAEKDAEENERLDEDGAGRLPESNASSRVFGHQTSEISKGRKSHHHRALNAGSSLHGDPVHGIRISSITGLLKSSTLQIKVSGQRDSLGISIAGGKGSLPYKDHDEVNGLNMQTATHQEAVSALRNAGSCIKMKVLRERLLHPEACDLEEPQYSQDVTGRQQRSQDGGGQIMESTEDCLSKKIEAVVCNGNGICDLEDELNRTLSKLEAEALIKNDSPEEEKHTMTIPRIILTHPSTSDEDVELLTQSPGRETLHDFEIHDGGVHAVCFDSAFYPP</sequence>
<dbReference type="Gene3D" id="6.10.250.3180">
    <property type="match status" value="1"/>
</dbReference>
<evidence type="ECO:0000256" key="6">
    <source>
        <dbReference type="SAM" id="MobiDB-lite"/>
    </source>
</evidence>
<feature type="domain" description="TFIIS N-terminal" evidence="7">
    <location>
        <begin position="6"/>
        <end position="80"/>
    </location>
</feature>
<feature type="compositionally biased region" description="Basic and acidic residues" evidence="6">
    <location>
        <begin position="1172"/>
        <end position="1181"/>
    </location>
</feature>
<dbReference type="InterPro" id="IPR001611">
    <property type="entry name" value="Leu-rich_rpt"/>
</dbReference>
<dbReference type="SUPFAM" id="SSF52058">
    <property type="entry name" value="L domain-like"/>
    <property type="match status" value="1"/>
</dbReference>
<dbReference type="InterPro" id="IPR050614">
    <property type="entry name" value="Synaptic_Scaffolding_LAP-MAGUK"/>
</dbReference>
<dbReference type="GO" id="GO:0043113">
    <property type="term" value="P:receptor clustering"/>
    <property type="evidence" value="ECO:0007669"/>
    <property type="project" value="TreeGrafter"/>
</dbReference>
<dbReference type="InterPro" id="IPR032675">
    <property type="entry name" value="LRR_dom_sf"/>
</dbReference>
<dbReference type="CDD" id="cd00183">
    <property type="entry name" value="TFIIS_I"/>
    <property type="match status" value="1"/>
</dbReference>
<keyword evidence="2" id="KW-0433">Leucine-rich repeat</keyword>
<dbReference type="GO" id="GO:0005912">
    <property type="term" value="C:adherens junction"/>
    <property type="evidence" value="ECO:0007669"/>
    <property type="project" value="TreeGrafter"/>
</dbReference>
<dbReference type="GO" id="GO:0006368">
    <property type="term" value="P:transcription elongation by RNA polymerase II"/>
    <property type="evidence" value="ECO:0007669"/>
    <property type="project" value="InterPro"/>
</dbReference>
<dbReference type="Gene3D" id="3.80.10.10">
    <property type="entry name" value="Ribonuclease Inhibitor"/>
    <property type="match status" value="2"/>
</dbReference>
<dbReference type="InterPro" id="IPR055414">
    <property type="entry name" value="LRR_R13L4/SHOC2-like"/>
</dbReference>
<dbReference type="InterPro" id="IPR035441">
    <property type="entry name" value="TFIIS/LEDGF_dom_sf"/>
</dbReference>
<dbReference type="GO" id="GO:0014069">
    <property type="term" value="C:postsynaptic density"/>
    <property type="evidence" value="ECO:0007669"/>
    <property type="project" value="TreeGrafter"/>
</dbReference>
<protein>
    <submittedName>
        <fullName evidence="8">Leucine-rich repeat-containing protein 1 LANO adapter protein LAP and no PDZ protein</fullName>
    </submittedName>
</protein>
<dbReference type="SUPFAM" id="SSF50156">
    <property type="entry name" value="PDZ domain-like"/>
    <property type="match status" value="1"/>
</dbReference>
<dbReference type="SMART" id="SM00369">
    <property type="entry name" value="LRR_TYP"/>
    <property type="match status" value="8"/>
</dbReference>
<dbReference type="GO" id="GO:0016323">
    <property type="term" value="C:basolateral plasma membrane"/>
    <property type="evidence" value="ECO:0007669"/>
    <property type="project" value="TreeGrafter"/>
</dbReference>
<accession>A0A4U5VF06</accession>
<dbReference type="Gene3D" id="1.20.930.10">
    <property type="entry name" value="Conserved domain common to transcription factors TFIIS, elongin A, CRSP70"/>
    <property type="match status" value="1"/>
</dbReference>
<dbReference type="GO" id="GO:0098887">
    <property type="term" value="P:neurotransmitter receptor transport, endosome to postsynaptic membrane"/>
    <property type="evidence" value="ECO:0007669"/>
    <property type="project" value="TreeGrafter"/>
</dbReference>
<dbReference type="GO" id="GO:0098609">
    <property type="term" value="P:cell-cell adhesion"/>
    <property type="evidence" value="ECO:0007669"/>
    <property type="project" value="TreeGrafter"/>
</dbReference>
<feature type="compositionally biased region" description="Low complexity" evidence="6">
    <location>
        <begin position="654"/>
        <end position="664"/>
    </location>
</feature>
<feature type="compositionally biased region" description="Basic residues" evidence="6">
    <location>
        <begin position="285"/>
        <end position="298"/>
    </location>
</feature>
<feature type="region of interest" description="Disordered" evidence="6">
    <location>
        <begin position="1229"/>
        <end position="1282"/>
    </location>
</feature>
<dbReference type="Gene3D" id="6.20.370.60">
    <property type="match status" value="1"/>
</dbReference>
<reference evidence="8 9" key="1">
    <citation type="submission" date="2019-01" db="EMBL/GenBank/DDBJ databases">
        <title>Genome Assembly of Collichthys lucidus.</title>
        <authorList>
            <person name="Cai M."/>
            <person name="Xiao S."/>
        </authorList>
    </citation>
    <scope>NUCLEOTIDE SEQUENCE [LARGE SCALE GENOMIC DNA]</scope>
    <source>
        <strain evidence="8">JT15FE1705JMU</strain>
        <tissue evidence="8">Muscle</tissue>
    </source>
</reference>
<dbReference type="SUPFAM" id="SSF47676">
    <property type="entry name" value="Conserved domain common to transcription factors TFIIS, elongin A, CRSP70"/>
    <property type="match status" value="1"/>
</dbReference>
<dbReference type="Pfam" id="PF08711">
    <property type="entry name" value="Med26"/>
    <property type="match status" value="1"/>
</dbReference>
<evidence type="ECO:0000256" key="4">
    <source>
        <dbReference type="ARBA" id="ARBA00023242"/>
    </source>
</evidence>
<evidence type="ECO:0000313" key="8">
    <source>
        <dbReference type="EMBL" id="TKS85495.1"/>
    </source>
</evidence>
<dbReference type="EMBL" id="CM014094">
    <property type="protein sequence ID" value="TKS85495.1"/>
    <property type="molecule type" value="Genomic_DNA"/>
</dbReference>
<feature type="region of interest" description="Disordered" evidence="6">
    <location>
        <begin position="1169"/>
        <end position="1192"/>
    </location>
</feature>
<evidence type="ECO:0000313" key="9">
    <source>
        <dbReference type="Proteomes" id="UP000298787"/>
    </source>
</evidence>
<keyword evidence="3" id="KW-0677">Repeat</keyword>
<dbReference type="Proteomes" id="UP000298787">
    <property type="component" value="Chromosome 17"/>
</dbReference>
<feature type="region of interest" description="Disordered" evidence="6">
    <location>
        <begin position="173"/>
        <end position="305"/>
    </location>
</feature>
<dbReference type="SMART" id="SM00364">
    <property type="entry name" value="LRR_BAC"/>
    <property type="match status" value="10"/>
</dbReference>
<feature type="compositionally biased region" description="Polar residues" evidence="6">
    <location>
        <begin position="1182"/>
        <end position="1192"/>
    </location>
</feature>
<dbReference type="STRING" id="240159.A0A4U5VF06"/>
<keyword evidence="9" id="KW-1185">Reference proteome</keyword>
<evidence type="ECO:0000259" key="7">
    <source>
        <dbReference type="PROSITE" id="PS51319"/>
    </source>
</evidence>
<dbReference type="InterPro" id="IPR003617">
    <property type="entry name" value="TFIIS/CRSP70_N_sub"/>
</dbReference>
<name>A0A4U5VF06_COLLU</name>
<dbReference type="InterPro" id="IPR003591">
    <property type="entry name" value="Leu-rich_rpt_typical-subtyp"/>
</dbReference>
<dbReference type="InterPro" id="IPR010684">
    <property type="entry name" value="RNA_pol_II_trans_fac_SIII_A"/>
</dbReference>
<dbReference type="GO" id="GO:0045197">
    <property type="term" value="P:establishment or maintenance of epithelial cell apical/basal polarity"/>
    <property type="evidence" value="ECO:0007669"/>
    <property type="project" value="TreeGrafter"/>
</dbReference>
<feature type="compositionally biased region" description="Acidic residues" evidence="6">
    <location>
        <begin position="1231"/>
        <end position="1241"/>
    </location>
</feature>
<dbReference type="GO" id="GO:0070449">
    <property type="term" value="C:elongin complex"/>
    <property type="evidence" value="ECO:0007669"/>
    <property type="project" value="InterPro"/>
</dbReference>
<feature type="compositionally biased region" description="Polar residues" evidence="6">
    <location>
        <begin position="1249"/>
        <end position="1263"/>
    </location>
</feature>
<dbReference type="GO" id="GO:0045211">
    <property type="term" value="C:postsynaptic membrane"/>
    <property type="evidence" value="ECO:0007669"/>
    <property type="project" value="TreeGrafter"/>
</dbReference>
<organism evidence="8 9">
    <name type="scientific">Collichthys lucidus</name>
    <name type="common">Big head croaker</name>
    <name type="synonym">Sciaena lucida</name>
    <dbReference type="NCBI Taxonomy" id="240159"/>
    <lineage>
        <taxon>Eukaryota</taxon>
        <taxon>Metazoa</taxon>
        <taxon>Chordata</taxon>
        <taxon>Craniata</taxon>
        <taxon>Vertebrata</taxon>
        <taxon>Euteleostomi</taxon>
        <taxon>Actinopterygii</taxon>
        <taxon>Neopterygii</taxon>
        <taxon>Teleostei</taxon>
        <taxon>Neoteleostei</taxon>
        <taxon>Acanthomorphata</taxon>
        <taxon>Eupercaria</taxon>
        <taxon>Sciaenidae</taxon>
        <taxon>Collichthys</taxon>
    </lineage>
</organism>
<dbReference type="PROSITE" id="PS51450">
    <property type="entry name" value="LRR"/>
    <property type="match status" value="1"/>
</dbReference>
<feature type="compositionally biased region" description="Basic and acidic residues" evidence="6">
    <location>
        <begin position="173"/>
        <end position="195"/>
    </location>
</feature>
<dbReference type="PANTHER" id="PTHR23119:SF58">
    <property type="entry name" value="LEUCINE RICH REPEAT CONTAINING 1"/>
    <property type="match status" value="1"/>
</dbReference>
<keyword evidence="4 5" id="KW-0539">Nucleus</keyword>
<feature type="region of interest" description="Disordered" evidence="6">
    <location>
        <begin position="1378"/>
        <end position="1397"/>
    </location>
</feature>
<feature type="compositionally biased region" description="Basic and acidic residues" evidence="6">
    <location>
        <begin position="215"/>
        <end position="250"/>
    </location>
</feature>
<dbReference type="PROSITE" id="PS51319">
    <property type="entry name" value="TFIIS_N"/>
    <property type="match status" value="1"/>
</dbReference>
<evidence type="ECO:0000256" key="3">
    <source>
        <dbReference type="ARBA" id="ARBA00022737"/>
    </source>
</evidence>
<proteinExistence type="predicted"/>
<dbReference type="InterPro" id="IPR017923">
    <property type="entry name" value="TFIIS_N"/>
</dbReference>
<evidence type="ECO:0000256" key="1">
    <source>
        <dbReference type="ARBA" id="ARBA00004123"/>
    </source>
</evidence>
<comment type="subcellular location">
    <subcellularLocation>
        <location evidence="1 5">Nucleus</location>
    </subcellularLocation>
</comment>
<dbReference type="Pfam" id="PF13855">
    <property type="entry name" value="LRR_8"/>
    <property type="match status" value="1"/>
</dbReference>
<feature type="region of interest" description="Disordered" evidence="6">
    <location>
        <begin position="641"/>
        <end position="664"/>
    </location>
</feature>
<gene>
    <name evidence="8" type="ORF">D9C73_019847</name>
</gene>
<dbReference type="InterPro" id="IPR036034">
    <property type="entry name" value="PDZ_sf"/>
</dbReference>
<dbReference type="Pfam" id="PF23598">
    <property type="entry name" value="LRR_14"/>
    <property type="match status" value="1"/>
</dbReference>
<dbReference type="GO" id="GO:0098968">
    <property type="term" value="P:neurotransmitter receptor transport postsynaptic membrane to endosome"/>
    <property type="evidence" value="ECO:0007669"/>
    <property type="project" value="TreeGrafter"/>
</dbReference>
<feature type="compositionally biased region" description="Basic and acidic residues" evidence="6">
    <location>
        <begin position="270"/>
        <end position="284"/>
    </location>
</feature>
<dbReference type="SMART" id="SM00509">
    <property type="entry name" value="TFS2N"/>
    <property type="match status" value="1"/>
</dbReference>
<dbReference type="GO" id="GO:0019901">
    <property type="term" value="F:protein kinase binding"/>
    <property type="evidence" value="ECO:0007669"/>
    <property type="project" value="TreeGrafter"/>
</dbReference>
<dbReference type="PANTHER" id="PTHR23119">
    <property type="entry name" value="DISCS LARGE"/>
    <property type="match status" value="1"/>
</dbReference>
<evidence type="ECO:0000256" key="2">
    <source>
        <dbReference type="ARBA" id="ARBA00022614"/>
    </source>
</evidence>
<feature type="region of interest" description="Disordered" evidence="6">
    <location>
        <begin position="323"/>
        <end position="350"/>
    </location>
</feature>